<dbReference type="GO" id="GO:0006338">
    <property type="term" value="P:chromatin remodeling"/>
    <property type="evidence" value="ECO:0007669"/>
    <property type="project" value="UniProtKB-ARBA"/>
</dbReference>
<gene>
    <name evidence="4" type="ORF">B0T19DRAFT_263202</name>
</gene>
<sequence length="388" mass="42193">MAMTKKSLKRGLSSQKADAEDHISKKMKAVVAAADGHRDLIITPAKRTSIGRTGTSSSRRSGRRSSRRDSIAPSETSASAAAPAAAAATAATPTTANTPSVRRPSPRMPEAPMMPVPDMMTPEEDLTKFQVTARHVTKTSASSVARAGEEKAAPQVQKGVDIAIKKDHQPSEEVPPATQTNGVSTDKAAKSNDKAAKGNGKAAKGGAKPAESEQDSADEAAVNLADEPEVEIDTISGHRMVNGEVELRVEWVDRDVTWKAESELWEEAREAVLEYWESQPKSRELVLGLDETAEYFVERILDSDKLKKPKQYRVSWMFYRNPSWVDAKNLPADMIKAWHEEQAKLKKKVGPAKNTVKAALAAPQLGKARRAHQAVKMTSRQASLKSKK</sequence>
<dbReference type="CDD" id="cd00024">
    <property type="entry name" value="CD_CSD"/>
    <property type="match status" value="2"/>
</dbReference>
<dbReference type="InterPro" id="IPR016197">
    <property type="entry name" value="Chromo-like_dom_sf"/>
</dbReference>
<feature type="compositionally biased region" description="Pro residues" evidence="2">
    <location>
        <begin position="106"/>
        <end position="115"/>
    </location>
</feature>
<dbReference type="SUPFAM" id="SSF54160">
    <property type="entry name" value="Chromo domain-like"/>
    <property type="match status" value="2"/>
</dbReference>
<evidence type="ECO:0000313" key="5">
    <source>
        <dbReference type="Proteomes" id="UP001286456"/>
    </source>
</evidence>
<feature type="region of interest" description="Disordered" evidence="2">
    <location>
        <begin position="361"/>
        <end position="388"/>
    </location>
</feature>
<feature type="compositionally biased region" description="Polar residues" evidence="2">
    <location>
        <begin position="376"/>
        <end position="388"/>
    </location>
</feature>
<keyword evidence="5" id="KW-1185">Reference proteome</keyword>
<feature type="domain" description="Chromo" evidence="3">
    <location>
        <begin position="294"/>
        <end position="343"/>
    </location>
</feature>
<evidence type="ECO:0000259" key="3">
    <source>
        <dbReference type="SMART" id="SM00298"/>
    </source>
</evidence>
<dbReference type="Gene3D" id="2.40.50.40">
    <property type="match status" value="2"/>
</dbReference>
<comment type="caution">
    <text evidence="4">The sequence shown here is derived from an EMBL/GenBank/DDBJ whole genome shotgun (WGS) entry which is preliminary data.</text>
</comment>
<name>A0AAE0IA00_9PEZI</name>
<evidence type="ECO:0000313" key="4">
    <source>
        <dbReference type="EMBL" id="KAK3321294.1"/>
    </source>
</evidence>
<feature type="region of interest" description="Disordered" evidence="2">
    <location>
        <begin position="34"/>
        <end position="121"/>
    </location>
</feature>
<feature type="compositionally biased region" description="Basic and acidic residues" evidence="2">
    <location>
        <begin position="187"/>
        <end position="196"/>
    </location>
</feature>
<dbReference type="AlphaFoldDB" id="A0AAE0IA00"/>
<evidence type="ECO:0000256" key="1">
    <source>
        <dbReference type="ARBA" id="ARBA00011353"/>
    </source>
</evidence>
<evidence type="ECO:0000256" key="2">
    <source>
        <dbReference type="SAM" id="MobiDB-lite"/>
    </source>
</evidence>
<reference evidence="4" key="1">
    <citation type="journal article" date="2023" name="Mol. Phylogenet. Evol.">
        <title>Genome-scale phylogeny and comparative genomics of the fungal order Sordariales.</title>
        <authorList>
            <person name="Hensen N."/>
            <person name="Bonometti L."/>
            <person name="Westerberg I."/>
            <person name="Brannstrom I.O."/>
            <person name="Guillou S."/>
            <person name="Cros-Aarteil S."/>
            <person name="Calhoun S."/>
            <person name="Haridas S."/>
            <person name="Kuo A."/>
            <person name="Mondo S."/>
            <person name="Pangilinan J."/>
            <person name="Riley R."/>
            <person name="LaButti K."/>
            <person name="Andreopoulos B."/>
            <person name="Lipzen A."/>
            <person name="Chen C."/>
            <person name="Yan M."/>
            <person name="Daum C."/>
            <person name="Ng V."/>
            <person name="Clum A."/>
            <person name="Steindorff A."/>
            <person name="Ohm R.A."/>
            <person name="Martin F."/>
            <person name="Silar P."/>
            <person name="Natvig D.O."/>
            <person name="Lalanne C."/>
            <person name="Gautier V."/>
            <person name="Ament-Velasquez S.L."/>
            <person name="Kruys A."/>
            <person name="Hutchinson M.I."/>
            <person name="Powell A.J."/>
            <person name="Barry K."/>
            <person name="Miller A.N."/>
            <person name="Grigoriev I.V."/>
            <person name="Debuchy R."/>
            <person name="Gladieux P."/>
            <person name="Hiltunen Thoren M."/>
            <person name="Johannesson H."/>
        </authorList>
    </citation>
    <scope>NUCLEOTIDE SEQUENCE</scope>
    <source>
        <strain evidence="4">SMH4131-1</strain>
    </source>
</reference>
<accession>A0AAE0IA00</accession>
<feature type="region of interest" description="Disordered" evidence="2">
    <location>
        <begin position="137"/>
        <end position="221"/>
    </location>
</feature>
<dbReference type="EMBL" id="JAUEPO010000005">
    <property type="protein sequence ID" value="KAK3321294.1"/>
    <property type="molecule type" value="Genomic_DNA"/>
</dbReference>
<feature type="compositionally biased region" description="Low complexity" evidence="2">
    <location>
        <begin position="197"/>
        <end position="208"/>
    </location>
</feature>
<comment type="subunit">
    <text evidence="1">Component of the NuA4 histone acetyltransferase complex.</text>
</comment>
<dbReference type="Proteomes" id="UP001286456">
    <property type="component" value="Unassembled WGS sequence"/>
</dbReference>
<feature type="compositionally biased region" description="Low complexity" evidence="2">
    <location>
        <begin position="72"/>
        <end position="100"/>
    </location>
</feature>
<organism evidence="4 5">
    <name type="scientific">Cercophora scortea</name>
    <dbReference type="NCBI Taxonomy" id="314031"/>
    <lineage>
        <taxon>Eukaryota</taxon>
        <taxon>Fungi</taxon>
        <taxon>Dikarya</taxon>
        <taxon>Ascomycota</taxon>
        <taxon>Pezizomycotina</taxon>
        <taxon>Sordariomycetes</taxon>
        <taxon>Sordariomycetidae</taxon>
        <taxon>Sordariales</taxon>
        <taxon>Lasiosphaeriaceae</taxon>
        <taxon>Cercophora</taxon>
    </lineage>
</organism>
<reference evidence="4" key="2">
    <citation type="submission" date="2023-06" db="EMBL/GenBank/DDBJ databases">
        <authorList>
            <consortium name="Lawrence Berkeley National Laboratory"/>
            <person name="Haridas S."/>
            <person name="Hensen N."/>
            <person name="Bonometti L."/>
            <person name="Westerberg I."/>
            <person name="Brannstrom I.O."/>
            <person name="Guillou S."/>
            <person name="Cros-Aarteil S."/>
            <person name="Calhoun S."/>
            <person name="Kuo A."/>
            <person name="Mondo S."/>
            <person name="Pangilinan J."/>
            <person name="Riley R."/>
            <person name="Labutti K."/>
            <person name="Andreopoulos B."/>
            <person name="Lipzen A."/>
            <person name="Chen C."/>
            <person name="Yanf M."/>
            <person name="Daum C."/>
            <person name="Ng V."/>
            <person name="Clum A."/>
            <person name="Steindorff A."/>
            <person name="Ohm R."/>
            <person name="Martin F."/>
            <person name="Silar P."/>
            <person name="Natvig D."/>
            <person name="Lalanne C."/>
            <person name="Gautier V."/>
            <person name="Ament-Velasquez S.L."/>
            <person name="Kruys A."/>
            <person name="Hutchinson M.I."/>
            <person name="Powell A.J."/>
            <person name="Barry K."/>
            <person name="Miller A.N."/>
            <person name="Grigoriev I.V."/>
            <person name="Debuchy R."/>
            <person name="Gladieux P."/>
            <person name="Thoren M.H."/>
            <person name="Johannesson H."/>
        </authorList>
    </citation>
    <scope>NUCLEOTIDE SEQUENCE</scope>
    <source>
        <strain evidence="4">SMH4131-1</strain>
    </source>
</reference>
<dbReference type="SMART" id="SM00298">
    <property type="entry name" value="CHROMO"/>
    <property type="match status" value="2"/>
</dbReference>
<protein>
    <recommendedName>
        <fullName evidence="3">Chromo domain-containing protein</fullName>
    </recommendedName>
</protein>
<feature type="domain" description="Chromo" evidence="3">
    <location>
        <begin position="229"/>
        <end position="280"/>
    </location>
</feature>
<dbReference type="InterPro" id="IPR000953">
    <property type="entry name" value="Chromo/chromo_shadow_dom"/>
</dbReference>
<feature type="region of interest" description="Disordered" evidence="2">
    <location>
        <begin position="1"/>
        <end position="22"/>
    </location>
</feature>
<proteinExistence type="predicted"/>
<feature type="compositionally biased region" description="Low complexity" evidence="2">
    <location>
        <begin position="47"/>
        <end position="59"/>
    </location>
</feature>